<evidence type="ECO:0000313" key="2">
    <source>
        <dbReference type="EMBL" id="NUU88991.1"/>
    </source>
</evidence>
<feature type="compositionally biased region" description="Polar residues" evidence="1">
    <location>
        <begin position="1"/>
        <end position="32"/>
    </location>
</feature>
<sequence>MLNGTQIAGQNIRLSWGRSPSNKQAQPDQSQWNGGGYYGYPQGYDAYGYAAAAAAAAAAPQDPSMYYGGYPGYGNYQQPGAYQQQPGAYQQQPGAYQQQPGAYQQQQQVE</sequence>
<feature type="region of interest" description="Disordered" evidence="1">
    <location>
        <begin position="1"/>
        <end position="35"/>
    </location>
</feature>
<accession>A0A6M2EWE9</accession>
<feature type="region of interest" description="Disordered" evidence="1">
    <location>
        <begin position="77"/>
        <end position="110"/>
    </location>
</feature>
<organism evidence="2">
    <name type="scientific">Populus davidiana</name>
    <dbReference type="NCBI Taxonomy" id="266767"/>
    <lineage>
        <taxon>Eukaryota</taxon>
        <taxon>Viridiplantae</taxon>
        <taxon>Streptophyta</taxon>
        <taxon>Embryophyta</taxon>
        <taxon>Tracheophyta</taxon>
        <taxon>Spermatophyta</taxon>
        <taxon>Magnoliopsida</taxon>
        <taxon>eudicotyledons</taxon>
        <taxon>Gunneridae</taxon>
        <taxon>Pentapetalae</taxon>
        <taxon>rosids</taxon>
        <taxon>fabids</taxon>
        <taxon>Malpighiales</taxon>
        <taxon>Salicaceae</taxon>
        <taxon>Saliceae</taxon>
        <taxon>Populus</taxon>
    </lineage>
</organism>
<reference evidence="2" key="1">
    <citation type="submission" date="2020-03" db="EMBL/GenBank/DDBJ databases">
        <authorList>
            <person name="Zhang R."/>
        </authorList>
    </citation>
    <scope>NUCLEOTIDE SEQUENCE</scope>
</reference>
<protein>
    <recommendedName>
        <fullName evidence="3">RRM domain-containing protein</fullName>
    </recommendedName>
</protein>
<dbReference type="EMBL" id="GILB01008658">
    <property type="protein sequence ID" value="NUU88991.1"/>
    <property type="molecule type" value="Transcribed_RNA"/>
</dbReference>
<evidence type="ECO:0000256" key="1">
    <source>
        <dbReference type="SAM" id="MobiDB-lite"/>
    </source>
</evidence>
<proteinExistence type="predicted"/>
<name>A0A6M2EWE9_9ROSI</name>
<evidence type="ECO:0008006" key="3">
    <source>
        <dbReference type="Google" id="ProtNLM"/>
    </source>
</evidence>
<dbReference type="AlphaFoldDB" id="A0A6M2EWE9"/>